<proteinExistence type="predicted"/>
<protein>
    <submittedName>
        <fullName evidence="1">Uncharacterized protein</fullName>
    </submittedName>
</protein>
<evidence type="ECO:0000313" key="2">
    <source>
        <dbReference type="Proteomes" id="UP000262257"/>
    </source>
</evidence>
<dbReference type="Proteomes" id="UP000262257">
    <property type="component" value="Unassembled WGS sequence"/>
</dbReference>
<accession>A0A3D3G170</accession>
<organism evidence="1 2">
    <name type="scientific">Acinetobacter radioresistens</name>
    <dbReference type="NCBI Taxonomy" id="40216"/>
    <lineage>
        <taxon>Bacteria</taxon>
        <taxon>Pseudomonadati</taxon>
        <taxon>Pseudomonadota</taxon>
        <taxon>Gammaproteobacteria</taxon>
        <taxon>Moraxellales</taxon>
        <taxon>Moraxellaceae</taxon>
        <taxon>Acinetobacter</taxon>
    </lineage>
</organism>
<name>A0A3D3G170_ACIRA</name>
<dbReference type="AlphaFoldDB" id="A0A3D3G170"/>
<sequence length="82" mass="9336">MTREVRVEFYKGVTRSDVTAFLNEIDKLNGKVSKFSTIHKGKLILTFRAFEGISNKEFLKLMECVLAILKLVACVDKVININ</sequence>
<reference evidence="1 2" key="1">
    <citation type="journal article" date="2018" name="Nat. Biotechnol.">
        <title>A standardized bacterial taxonomy based on genome phylogeny substantially revises the tree of life.</title>
        <authorList>
            <person name="Parks D.H."/>
            <person name="Chuvochina M."/>
            <person name="Waite D.W."/>
            <person name="Rinke C."/>
            <person name="Skarshewski A."/>
            <person name="Chaumeil P.A."/>
            <person name="Hugenholtz P."/>
        </authorList>
    </citation>
    <scope>NUCLEOTIDE SEQUENCE [LARGE SCALE GENOMIC DNA]</scope>
    <source>
        <strain evidence="1">UBA10045</strain>
    </source>
</reference>
<comment type="caution">
    <text evidence="1">The sequence shown here is derived from an EMBL/GenBank/DDBJ whole genome shotgun (WGS) entry which is preliminary data.</text>
</comment>
<evidence type="ECO:0000313" key="1">
    <source>
        <dbReference type="EMBL" id="HCM31464.1"/>
    </source>
</evidence>
<gene>
    <name evidence="1" type="ORF">DIC32_07835</name>
</gene>
<dbReference type="EMBL" id="DPXL01000097">
    <property type="protein sequence ID" value="HCM31464.1"/>
    <property type="molecule type" value="Genomic_DNA"/>
</dbReference>